<evidence type="ECO:0000313" key="3">
    <source>
        <dbReference type="Proteomes" id="UP001152519"/>
    </source>
</evidence>
<accession>A0A9W4GPT6</accession>
<gene>
    <name evidence="2" type="ORF">SCOCK_140117</name>
</gene>
<dbReference type="EMBL" id="CAJSLV010000042">
    <property type="protein sequence ID" value="CAG6391919.1"/>
    <property type="molecule type" value="Genomic_DNA"/>
</dbReference>
<sequence>MLKAAIPDVGSATLYPDTDILVSWWKNDFMDRMTGAVGNWSHHYGGSGDGATRHHDSGHSDHAGFDCGHHSGHHGGDSGSSWKPCQRHHQSASDVRF</sequence>
<keyword evidence="3" id="KW-1185">Reference proteome</keyword>
<protein>
    <submittedName>
        <fullName evidence="2">Uncharacterized protein</fullName>
    </submittedName>
</protein>
<dbReference type="RefSeq" id="WP_251485886.1">
    <property type="nucleotide sequence ID" value="NZ_CAJSLV010000042.1"/>
</dbReference>
<evidence type="ECO:0000313" key="2">
    <source>
        <dbReference type="EMBL" id="CAG6391919.1"/>
    </source>
</evidence>
<proteinExistence type="predicted"/>
<name>A0A9W4GPT6_9ACTN</name>
<organism evidence="2 3">
    <name type="scientific">Actinacidiphila cocklensis</name>
    <dbReference type="NCBI Taxonomy" id="887465"/>
    <lineage>
        <taxon>Bacteria</taxon>
        <taxon>Bacillati</taxon>
        <taxon>Actinomycetota</taxon>
        <taxon>Actinomycetes</taxon>
        <taxon>Kitasatosporales</taxon>
        <taxon>Streptomycetaceae</taxon>
        <taxon>Actinacidiphila</taxon>
    </lineage>
</organism>
<dbReference type="Proteomes" id="UP001152519">
    <property type="component" value="Unassembled WGS sequence"/>
</dbReference>
<feature type="region of interest" description="Disordered" evidence="1">
    <location>
        <begin position="40"/>
        <end position="97"/>
    </location>
</feature>
<dbReference type="AlphaFoldDB" id="A0A9W4GPT6"/>
<reference evidence="2" key="1">
    <citation type="submission" date="2021-05" db="EMBL/GenBank/DDBJ databases">
        <authorList>
            <person name="Arsene-Ploetze F."/>
        </authorList>
    </citation>
    <scope>NUCLEOTIDE SEQUENCE</scope>
    <source>
        <strain evidence="2">DSM 42138</strain>
    </source>
</reference>
<comment type="caution">
    <text evidence="2">The sequence shown here is derived from an EMBL/GenBank/DDBJ whole genome shotgun (WGS) entry which is preliminary data.</text>
</comment>
<feature type="compositionally biased region" description="Basic and acidic residues" evidence="1">
    <location>
        <begin position="51"/>
        <end position="69"/>
    </location>
</feature>
<evidence type="ECO:0000256" key="1">
    <source>
        <dbReference type="SAM" id="MobiDB-lite"/>
    </source>
</evidence>